<evidence type="ECO:0000313" key="7">
    <source>
        <dbReference type="EMBL" id="KRK60916.1"/>
    </source>
</evidence>
<keyword evidence="3" id="KW-0285">Flavoprotein</keyword>
<comment type="caution">
    <text evidence="7">The sequence shown here is derived from an EMBL/GenBank/DDBJ whole genome shotgun (WGS) entry which is preliminary data.</text>
</comment>
<evidence type="ECO:0000256" key="5">
    <source>
        <dbReference type="ARBA" id="ARBA00023002"/>
    </source>
</evidence>
<dbReference type="PRINTS" id="PR00368">
    <property type="entry name" value="FADPNR"/>
</dbReference>
<proteinExistence type="inferred from homology"/>
<dbReference type="PANTHER" id="PTHR42913:SF3">
    <property type="entry name" value="64 KDA MITOCHONDRIAL NADH DEHYDROGENASE (EUROFUNG)"/>
    <property type="match status" value="1"/>
</dbReference>
<dbReference type="SUPFAM" id="SSF51905">
    <property type="entry name" value="FAD/NAD(P)-binding domain"/>
    <property type="match status" value="2"/>
</dbReference>
<evidence type="ECO:0000256" key="3">
    <source>
        <dbReference type="ARBA" id="ARBA00022630"/>
    </source>
</evidence>
<keyword evidence="5" id="KW-0560">Oxidoreductase</keyword>
<dbReference type="InterPro" id="IPR023753">
    <property type="entry name" value="FAD/NAD-binding_dom"/>
</dbReference>
<comment type="similarity">
    <text evidence="2">Belongs to the NADH dehydrogenase family.</text>
</comment>
<dbReference type="Proteomes" id="UP000051883">
    <property type="component" value="Unassembled WGS sequence"/>
</dbReference>
<evidence type="ECO:0000259" key="6">
    <source>
        <dbReference type="Pfam" id="PF07992"/>
    </source>
</evidence>
<dbReference type="PRINTS" id="PR00411">
    <property type="entry name" value="PNDRDTASEI"/>
</dbReference>
<organism evidence="7 8">
    <name type="scientific">Limosilactobacillus antri DSM 16041</name>
    <dbReference type="NCBI Taxonomy" id="525309"/>
    <lineage>
        <taxon>Bacteria</taxon>
        <taxon>Bacillati</taxon>
        <taxon>Bacillota</taxon>
        <taxon>Bacilli</taxon>
        <taxon>Lactobacillales</taxon>
        <taxon>Lactobacillaceae</taxon>
        <taxon>Limosilactobacillus</taxon>
    </lineage>
</organism>
<name>A0ABR5P2H4_9LACO</name>
<dbReference type="Pfam" id="PF07992">
    <property type="entry name" value="Pyr_redox_2"/>
    <property type="match status" value="1"/>
</dbReference>
<dbReference type="InterPro" id="IPR051169">
    <property type="entry name" value="NADH-Q_oxidoreductase"/>
</dbReference>
<reference evidence="7 8" key="1">
    <citation type="journal article" date="2015" name="Genome Announc.">
        <title>Expanding the biotechnology potential of lactobacilli through comparative genomics of 213 strains and associated genera.</title>
        <authorList>
            <person name="Sun Z."/>
            <person name="Harris H.M."/>
            <person name="McCann A."/>
            <person name="Guo C."/>
            <person name="Argimon S."/>
            <person name="Zhang W."/>
            <person name="Yang X."/>
            <person name="Jeffery I.B."/>
            <person name="Cooney J.C."/>
            <person name="Kagawa T.F."/>
            <person name="Liu W."/>
            <person name="Song Y."/>
            <person name="Salvetti E."/>
            <person name="Wrobel A."/>
            <person name="Rasinkangas P."/>
            <person name="Parkhill J."/>
            <person name="Rea M.C."/>
            <person name="O'Sullivan O."/>
            <person name="Ritari J."/>
            <person name="Douillard F.P."/>
            <person name="Paul Ross R."/>
            <person name="Yang R."/>
            <person name="Briner A.E."/>
            <person name="Felis G.E."/>
            <person name="de Vos W.M."/>
            <person name="Barrangou R."/>
            <person name="Klaenhammer T.R."/>
            <person name="Caufield P.W."/>
            <person name="Cui Y."/>
            <person name="Zhang H."/>
            <person name="O'Toole P.W."/>
        </authorList>
    </citation>
    <scope>NUCLEOTIDE SEQUENCE [LARGE SCALE GENOMIC DNA]</scope>
    <source>
        <strain evidence="7 8">DSM 16041</strain>
    </source>
</reference>
<dbReference type="EMBL" id="AZDK01000001">
    <property type="protein sequence ID" value="KRK60916.1"/>
    <property type="molecule type" value="Genomic_DNA"/>
</dbReference>
<comment type="cofactor">
    <cofactor evidence="1">
        <name>FAD</name>
        <dbReference type="ChEBI" id="CHEBI:57692"/>
    </cofactor>
</comment>
<dbReference type="PANTHER" id="PTHR42913">
    <property type="entry name" value="APOPTOSIS-INDUCING FACTOR 1"/>
    <property type="match status" value="1"/>
</dbReference>
<keyword evidence="8" id="KW-1185">Reference proteome</keyword>
<feature type="domain" description="FAD/NAD(P)-binding" evidence="6">
    <location>
        <begin position="7"/>
        <end position="330"/>
    </location>
</feature>
<evidence type="ECO:0000256" key="2">
    <source>
        <dbReference type="ARBA" id="ARBA00005272"/>
    </source>
</evidence>
<gene>
    <name evidence="7" type="ORF">FC31_GL000107</name>
</gene>
<evidence type="ECO:0000256" key="1">
    <source>
        <dbReference type="ARBA" id="ARBA00001974"/>
    </source>
</evidence>
<protein>
    <submittedName>
        <fullName evidence="7">Pyridine nucleotide-disulfide oxidoreductase</fullName>
    </submittedName>
</protein>
<dbReference type="Gene3D" id="3.50.50.100">
    <property type="match status" value="1"/>
</dbReference>
<dbReference type="InterPro" id="IPR036188">
    <property type="entry name" value="FAD/NAD-bd_sf"/>
</dbReference>
<evidence type="ECO:0000256" key="4">
    <source>
        <dbReference type="ARBA" id="ARBA00022827"/>
    </source>
</evidence>
<accession>A0ABR5P2H4</accession>
<evidence type="ECO:0000313" key="8">
    <source>
        <dbReference type="Proteomes" id="UP000051883"/>
    </source>
</evidence>
<sequence>MEELKMKKVVVLGAGYAGLKTVVELQKKCRGQVEITLVDENDYHYEATDLHEVASGNLPASKITFPISDVLDPKMTTLVLAHVSRVDEEKRLVILDGHAPLEYDYCVFALGFVSETFGIKGAAENSLPMTNVKEAEAIHEHILEQMKDYQQTKDENDLRIIICGAGFTGIELAGALADARVRYAKLAGVTPDQIKIDIIDASKRLLPMFNDKLADYGIKLLEKLDVNIITEALIQEIQPDLVLYKGANDADGTPLHKVAGNTIIWTTGVSGSPVVAESNLQERRGRVMDTAHLTAPDHDDLYMVGDVAAVMPPDGKRPYPTTAQIALSMANYVAKDIAARVKGTSRPGAYTYKSLGTVASVGNTRAFGEAGGHSFKGYPASVMKKMIMNKSLMELGGLKELISKGRFDLYH</sequence>
<keyword evidence="4" id="KW-0274">FAD</keyword>